<protein>
    <submittedName>
        <fullName evidence="2">Uncharacterized protein</fullName>
    </submittedName>
</protein>
<dbReference type="Proteomes" id="UP000265703">
    <property type="component" value="Unassembled WGS sequence"/>
</dbReference>
<organism evidence="2 3">
    <name type="scientific">Glomus cerebriforme</name>
    <dbReference type="NCBI Taxonomy" id="658196"/>
    <lineage>
        <taxon>Eukaryota</taxon>
        <taxon>Fungi</taxon>
        <taxon>Fungi incertae sedis</taxon>
        <taxon>Mucoromycota</taxon>
        <taxon>Glomeromycotina</taxon>
        <taxon>Glomeromycetes</taxon>
        <taxon>Glomerales</taxon>
        <taxon>Glomeraceae</taxon>
        <taxon>Glomus</taxon>
    </lineage>
</organism>
<dbReference type="OrthoDB" id="2366412at2759"/>
<keyword evidence="3" id="KW-1185">Reference proteome</keyword>
<dbReference type="AlphaFoldDB" id="A0A397SW78"/>
<reference evidence="2 3" key="1">
    <citation type="submission" date="2018-06" db="EMBL/GenBank/DDBJ databases">
        <title>Comparative genomics reveals the genomic features of Rhizophagus irregularis, R. cerebriforme, R. diaphanum and Gigaspora rosea, and their symbiotic lifestyle signature.</title>
        <authorList>
            <person name="Morin E."/>
            <person name="San Clemente H."/>
            <person name="Chen E.C.H."/>
            <person name="De La Providencia I."/>
            <person name="Hainaut M."/>
            <person name="Kuo A."/>
            <person name="Kohler A."/>
            <person name="Murat C."/>
            <person name="Tang N."/>
            <person name="Roy S."/>
            <person name="Loubradou J."/>
            <person name="Henrissat B."/>
            <person name="Grigoriev I.V."/>
            <person name="Corradi N."/>
            <person name="Roux C."/>
            <person name="Martin F.M."/>
        </authorList>
    </citation>
    <scope>NUCLEOTIDE SEQUENCE [LARGE SCALE GENOMIC DNA]</scope>
    <source>
        <strain evidence="2 3">DAOM 227022</strain>
    </source>
</reference>
<evidence type="ECO:0000313" key="2">
    <source>
        <dbReference type="EMBL" id="RIA89239.1"/>
    </source>
</evidence>
<evidence type="ECO:0000313" key="3">
    <source>
        <dbReference type="Proteomes" id="UP000265703"/>
    </source>
</evidence>
<feature type="region of interest" description="Disordered" evidence="1">
    <location>
        <begin position="237"/>
        <end position="259"/>
    </location>
</feature>
<sequence length="384" mass="44766">MYSSVYSDYNDYNSEVLNTLSSTLETLESPTFSSCQTPVPENVPSIKLTSIPLTIALKIFTSRLEKVYRNIHVNSENKDVKLPDFIKKAISACDMYQALFQDDINNSQGVIGLVANLVEGFEVFDYEWENELSETKQKGTDKNIVFKAPLRKGKNKKRQIKWQMQGPLPIGKTKEAKGKEKEQLIEKPSLEKIRKEQIVSKDEKDFSLNDIYTEIFKPSISWADDVEEKFKINELRDDDQNESRSMINEREKHQDEVDLNDSKTERIQGEPVRDHQDNTTVTKFSPYLLKEHAKLIYEELVKEFDTRNKLYEVDKVPHISEKPTGRMKKIGQKKHRHELKLKRHEHSLHVGGLMNRKRNVNKMHVVKNNWEIVLIGIENATYLR</sequence>
<dbReference type="EMBL" id="QKYT01000227">
    <property type="protein sequence ID" value="RIA89239.1"/>
    <property type="molecule type" value="Genomic_DNA"/>
</dbReference>
<name>A0A397SW78_9GLOM</name>
<proteinExistence type="predicted"/>
<gene>
    <name evidence="2" type="ORF">C1645_825127</name>
</gene>
<accession>A0A397SW78</accession>
<evidence type="ECO:0000256" key="1">
    <source>
        <dbReference type="SAM" id="MobiDB-lite"/>
    </source>
</evidence>
<feature type="compositionally biased region" description="Basic and acidic residues" evidence="1">
    <location>
        <begin position="247"/>
        <end position="259"/>
    </location>
</feature>
<comment type="caution">
    <text evidence="2">The sequence shown here is derived from an EMBL/GenBank/DDBJ whole genome shotgun (WGS) entry which is preliminary data.</text>
</comment>